<name>A0AAD6QKV2_9ROSI</name>
<reference evidence="1" key="1">
    <citation type="journal article" date="2023" name="Mol. Ecol. Resour.">
        <title>Chromosome-level genome assembly of a triploid poplar Populus alba 'Berolinensis'.</title>
        <authorList>
            <person name="Chen S."/>
            <person name="Yu Y."/>
            <person name="Wang X."/>
            <person name="Wang S."/>
            <person name="Zhang T."/>
            <person name="Zhou Y."/>
            <person name="He R."/>
            <person name="Meng N."/>
            <person name="Wang Y."/>
            <person name="Liu W."/>
            <person name="Liu Z."/>
            <person name="Liu J."/>
            <person name="Guo Q."/>
            <person name="Huang H."/>
            <person name="Sederoff R.R."/>
            <person name="Wang G."/>
            <person name="Qu G."/>
            <person name="Chen S."/>
        </authorList>
    </citation>
    <scope>NUCLEOTIDE SEQUENCE</scope>
    <source>
        <strain evidence="1">SC-2020</strain>
    </source>
</reference>
<proteinExistence type="predicted"/>
<sequence>MGEVEECYPTQLLNDTKKILQVHQLERAYLAMLLSAEMRVLKELSSAVLVS</sequence>
<accession>A0AAD6QKV2</accession>
<evidence type="ECO:0000313" key="2">
    <source>
        <dbReference type="Proteomes" id="UP001164929"/>
    </source>
</evidence>
<protein>
    <submittedName>
        <fullName evidence="1">Uncharacterized protein</fullName>
    </submittedName>
</protein>
<keyword evidence="2" id="KW-1185">Reference proteome</keyword>
<dbReference type="AlphaFoldDB" id="A0AAD6QKV2"/>
<comment type="caution">
    <text evidence="1">The sequence shown here is derived from an EMBL/GenBank/DDBJ whole genome shotgun (WGS) entry which is preliminary data.</text>
</comment>
<organism evidence="1 2">
    <name type="scientific">Populus alba x Populus x berolinensis</name>
    <dbReference type="NCBI Taxonomy" id="444605"/>
    <lineage>
        <taxon>Eukaryota</taxon>
        <taxon>Viridiplantae</taxon>
        <taxon>Streptophyta</taxon>
        <taxon>Embryophyta</taxon>
        <taxon>Tracheophyta</taxon>
        <taxon>Spermatophyta</taxon>
        <taxon>Magnoliopsida</taxon>
        <taxon>eudicotyledons</taxon>
        <taxon>Gunneridae</taxon>
        <taxon>Pentapetalae</taxon>
        <taxon>rosids</taxon>
        <taxon>fabids</taxon>
        <taxon>Malpighiales</taxon>
        <taxon>Salicaceae</taxon>
        <taxon>Saliceae</taxon>
        <taxon>Populus</taxon>
    </lineage>
</organism>
<gene>
    <name evidence="1" type="ORF">NC653_015526</name>
</gene>
<dbReference type="Proteomes" id="UP001164929">
    <property type="component" value="Chromosome 6"/>
</dbReference>
<dbReference type="EMBL" id="JAQIZT010000006">
    <property type="protein sequence ID" value="KAJ6992189.1"/>
    <property type="molecule type" value="Genomic_DNA"/>
</dbReference>
<evidence type="ECO:0000313" key="1">
    <source>
        <dbReference type="EMBL" id="KAJ6992189.1"/>
    </source>
</evidence>